<accession>A0A8H3U3K7</accession>
<sequence>MDNYNSQQPDKNGSSQTYTLDQLREALLANDRFVREGLDIQLGGSILSLEFIGRNTESDSAGEEQEPATKKARRSIANDPDMGNIVIGEDSV</sequence>
<feature type="region of interest" description="Disordered" evidence="1">
    <location>
        <begin position="56"/>
        <end position="92"/>
    </location>
</feature>
<organism evidence="2 3">
    <name type="scientific">Venturia inaequalis</name>
    <name type="common">Apple scab fungus</name>
    <dbReference type="NCBI Taxonomy" id="5025"/>
    <lineage>
        <taxon>Eukaryota</taxon>
        <taxon>Fungi</taxon>
        <taxon>Dikarya</taxon>
        <taxon>Ascomycota</taxon>
        <taxon>Pezizomycotina</taxon>
        <taxon>Dothideomycetes</taxon>
        <taxon>Pleosporomycetidae</taxon>
        <taxon>Venturiales</taxon>
        <taxon>Venturiaceae</taxon>
        <taxon>Venturia</taxon>
    </lineage>
</organism>
<evidence type="ECO:0000313" key="2">
    <source>
        <dbReference type="EMBL" id="KAE9962496.1"/>
    </source>
</evidence>
<dbReference type="Proteomes" id="UP000447873">
    <property type="component" value="Unassembled WGS sequence"/>
</dbReference>
<gene>
    <name evidence="2" type="ORF">EG328_000379</name>
</gene>
<comment type="caution">
    <text evidence="2">The sequence shown here is derived from an EMBL/GenBank/DDBJ whole genome shotgun (WGS) entry which is preliminary data.</text>
</comment>
<evidence type="ECO:0000256" key="1">
    <source>
        <dbReference type="SAM" id="MobiDB-lite"/>
    </source>
</evidence>
<dbReference type="EMBL" id="WNWS01001058">
    <property type="protein sequence ID" value="KAE9962496.1"/>
    <property type="molecule type" value="Genomic_DNA"/>
</dbReference>
<proteinExistence type="predicted"/>
<dbReference type="AlphaFoldDB" id="A0A8H3U3K7"/>
<evidence type="ECO:0000313" key="3">
    <source>
        <dbReference type="Proteomes" id="UP000447873"/>
    </source>
</evidence>
<reference evidence="2 3" key="1">
    <citation type="submission" date="2018-12" db="EMBL/GenBank/DDBJ databases">
        <title>Venturia inaequalis Genome Resource.</title>
        <authorList>
            <person name="Lichtner F.J."/>
        </authorList>
    </citation>
    <scope>NUCLEOTIDE SEQUENCE [LARGE SCALE GENOMIC DNA]</scope>
    <source>
        <strain evidence="2 3">120213</strain>
    </source>
</reference>
<protein>
    <submittedName>
        <fullName evidence="2">Uncharacterized protein</fullName>
    </submittedName>
</protein>
<name>A0A8H3U3K7_VENIN</name>